<sequence length="356" mass="37935">MFDETMRVVRAFYALGRISVAPVGAFPYGMGALMVPNAPGGQAVGFYAFGILTHCVGCAVNDIADSPTDSLNPARSNAPLVSGACTRREALAFVWAAAASAVAVAVWLSREMVGAIVPLLALLVVGVYGNAYQKKFGGLHPFFVDWLFGIFIGAPVWLGILICGGLPTPSVLLLVASLVAQGPTLNMMRGNLKDIHHDRMVQAHTAALSLGVEQAGPNGEILTTRAFKQYCALVFAAAAVLLIFAGIAALSHPQQVTVQIVLVAVATGSTIAATAELYLGLRSKTITLRQFIRRVLFPMNVATLATAVSLCPRWEIFGICVVTYAWSICSSALVRWVVRRHRLRLRLALTTTNSAR</sequence>
<keyword evidence="3 5" id="KW-1133">Transmembrane helix</keyword>
<name>A0ABZ1N0G0_9NOCA</name>
<evidence type="ECO:0000313" key="6">
    <source>
        <dbReference type="EMBL" id="WTY33430.1"/>
    </source>
</evidence>
<protein>
    <submittedName>
        <fullName evidence="6">UbiA family prenyltransferase</fullName>
    </submittedName>
</protein>
<evidence type="ECO:0000256" key="4">
    <source>
        <dbReference type="ARBA" id="ARBA00023136"/>
    </source>
</evidence>
<feature type="transmembrane region" description="Helical" evidence="5">
    <location>
        <begin position="256"/>
        <end position="279"/>
    </location>
</feature>
<dbReference type="InterPro" id="IPR044878">
    <property type="entry name" value="UbiA_sf"/>
</dbReference>
<feature type="transmembrane region" description="Helical" evidence="5">
    <location>
        <begin position="143"/>
        <end position="162"/>
    </location>
</feature>
<feature type="transmembrane region" description="Helical" evidence="5">
    <location>
        <begin position="90"/>
        <end position="108"/>
    </location>
</feature>
<feature type="transmembrane region" description="Helical" evidence="5">
    <location>
        <begin position="114"/>
        <end position="131"/>
    </location>
</feature>
<organism evidence="6 7">
    <name type="scientific">Nocardia salmonicida</name>
    <dbReference type="NCBI Taxonomy" id="53431"/>
    <lineage>
        <taxon>Bacteria</taxon>
        <taxon>Bacillati</taxon>
        <taxon>Actinomycetota</taxon>
        <taxon>Actinomycetes</taxon>
        <taxon>Mycobacteriales</taxon>
        <taxon>Nocardiaceae</taxon>
        <taxon>Nocardia</taxon>
    </lineage>
</organism>
<evidence type="ECO:0000256" key="3">
    <source>
        <dbReference type="ARBA" id="ARBA00022989"/>
    </source>
</evidence>
<dbReference type="Pfam" id="PF01040">
    <property type="entry name" value="UbiA"/>
    <property type="match status" value="1"/>
</dbReference>
<dbReference type="InterPro" id="IPR000537">
    <property type="entry name" value="UbiA_prenyltransferase"/>
</dbReference>
<feature type="transmembrane region" description="Helical" evidence="5">
    <location>
        <begin position="230"/>
        <end position="250"/>
    </location>
</feature>
<keyword evidence="4 5" id="KW-0472">Membrane</keyword>
<proteinExistence type="predicted"/>
<gene>
    <name evidence="6" type="ORF">OG308_19000</name>
</gene>
<reference evidence="6 7" key="1">
    <citation type="submission" date="2022-10" db="EMBL/GenBank/DDBJ databases">
        <title>The complete genomes of actinobacterial strains from the NBC collection.</title>
        <authorList>
            <person name="Joergensen T.S."/>
            <person name="Alvarez Arevalo M."/>
            <person name="Sterndorff E.B."/>
            <person name="Faurdal D."/>
            <person name="Vuksanovic O."/>
            <person name="Mourched A.-S."/>
            <person name="Charusanti P."/>
            <person name="Shaw S."/>
            <person name="Blin K."/>
            <person name="Weber T."/>
        </authorList>
    </citation>
    <scope>NUCLEOTIDE SEQUENCE [LARGE SCALE GENOMIC DNA]</scope>
    <source>
        <strain evidence="6 7">NBC_01413</strain>
    </source>
</reference>
<feature type="transmembrane region" description="Helical" evidence="5">
    <location>
        <begin position="291"/>
        <end position="310"/>
    </location>
</feature>
<evidence type="ECO:0000256" key="1">
    <source>
        <dbReference type="ARBA" id="ARBA00004141"/>
    </source>
</evidence>
<dbReference type="Gene3D" id="1.10.357.140">
    <property type="entry name" value="UbiA prenyltransferase"/>
    <property type="match status" value="1"/>
</dbReference>
<accession>A0ABZ1N0G0</accession>
<evidence type="ECO:0000313" key="7">
    <source>
        <dbReference type="Proteomes" id="UP001621418"/>
    </source>
</evidence>
<evidence type="ECO:0000256" key="2">
    <source>
        <dbReference type="ARBA" id="ARBA00022692"/>
    </source>
</evidence>
<evidence type="ECO:0000256" key="5">
    <source>
        <dbReference type="SAM" id="Phobius"/>
    </source>
</evidence>
<dbReference type="RefSeq" id="WP_405145641.1">
    <property type="nucleotide sequence ID" value="NZ_CP109527.1"/>
</dbReference>
<comment type="subcellular location">
    <subcellularLocation>
        <location evidence="1">Membrane</location>
        <topology evidence="1">Multi-pass membrane protein</topology>
    </subcellularLocation>
</comment>
<dbReference type="EMBL" id="CP109527">
    <property type="protein sequence ID" value="WTY33430.1"/>
    <property type="molecule type" value="Genomic_DNA"/>
</dbReference>
<feature type="transmembrane region" description="Helical" evidence="5">
    <location>
        <begin position="316"/>
        <end position="338"/>
    </location>
</feature>
<keyword evidence="2 5" id="KW-0812">Transmembrane</keyword>
<keyword evidence="7" id="KW-1185">Reference proteome</keyword>
<dbReference type="Proteomes" id="UP001621418">
    <property type="component" value="Chromosome"/>
</dbReference>